<organism evidence="9 10">
    <name type="scientific">Jezberella montanilacus</name>
    <dbReference type="NCBI Taxonomy" id="323426"/>
    <lineage>
        <taxon>Bacteria</taxon>
        <taxon>Pseudomonadati</taxon>
        <taxon>Pseudomonadota</taxon>
        <taxon>Betaproteobacteria</taxon>
        <taxon>Burkholderiales</taxon>
        <taxon>Alcaligenaceae</taxon>
        <taxon>Jezberella</taxon>
    </lineage>
</organism>
<dbReference type="InterPro" id="IPR036259">
    <property type="entry name" value="MFS_trans_sf"/>
</dbReference>
<dbReference type="GO" id="GO:0022857">
    <property type="term" value="F:transmembrane transporter activity"/>
    <property type="evidence" value="ECO:0007669"/>
    <property type="project" value="InterPro"/>
</dbReference>
<keyword evidence="6 7" id="KW-0472">Membrane</keyword>
<feature type="transmembrane region" description="Helical" evidence="7">
    <location>
        <begin position="251"/>
        <end position="274"/>
    </location>
</feature>
<feature type="transmembrane region" description="Helical" evidence="7">
    <location>
        <begin position="108"/>
        <end position="130"/>
    </location>
</feature>
<feature type="transmembrane region" description="Helical" evidence="7">
    <location>
        <begin position="85"/>
        <end position="102"/>
    </location>
</feature>
<reference evidence="9 10" key="1">
    <citation type="submission" date="2018-03" db="EMBL/GenBank/DDBJ databases">
        <title>Genomic Encyclopedia of Type Strains, Phase III (KMG-III): the genomes of soil and plant-associated and newly described type strains.</title>
        <authorList>
            <person name="Whitman W."/>
        </authorList>
    </citation>
    <scope>NUCLEOTIDE SEQUENCE [LARGE SCALE GENOMIC DNA]</scope>
    <source>
        <strain evidence="9 10">MWH-P2sevCIIIb</strain>
    </source>
</reference>
<evidence type="ECO:0000313" key="10">
    <source>
        <dbReference type="Proteomes" id="UP000238308"/>
    </source>
</evidence>
<feature type="transmembrane region" description="Helical" evidence="7">
    <location>
        <begin position="12"/>
        <end position="34"/>
    </location>
</feature>
<sequence>MTDINNASPHKILHVSPGAVPLCLLLPLVHMAISGGRVAVTLNALQLGRSTFEVGLLIAVFGLLPMLLSVSAGRLIDKIGPYKPMQACSILVGAGVILPVIWQDLIALILSAVCVGIGQMTFLIAIQGQVGRGSSEQRLRNFSLLSLMISISGFFGPLVAGVAIDNLGYRWVFLLLGIGPAVAAARVYQMRRTLIASHSRASGNEAKNRGKLFDLLQIKTLQKVFIANVLLSSAWDTHMFVVPIYGVTIGLSATTIGVIIASFATATVGVRLCLPIIQKYIAPWHLIHMALVGAAVNFLLYPLCSQVWLLMSMSFLLGIALGSTQPGILALLQQHAPPGRVSEAFGLRMALVNTSQVSLPLLFGALGTIIGVMPLFWITATGLGVARWATKDSGKESDPSNDSDYLG</sequence>
<protein>
    <submittedName>
        <fullName evidence="9">Putative MFS family arabinose efflux permease</fullName>
    </submittedName>
</protein>
<dbReference type="InterPro" id="IPR020846">
    <property type="entry name" value="MFS_dom"/>
</dbReference>
<feature type="transmembrane region" description="Helical" evidence="7">
    <location>
        <begin position="281"/>
        <end position="301"/>
    </location>
</feature>
<keyword evidence="2" id="KW-0813">Transport</keyword>
<dbReference type="SUPFAM" id="SSF103473">
    <property type="entry name" value="MFS general substrate transporter"/>
    <property type="match status" value="1"/>
</dbReference>
<gene>
    <name evidence="9" type="ORF">BCM14_0047</name>
</gene>
<keyword evidence="5 7" id="KW-1133">Transmembrane helix</keyword>
<comment type="subcellular location">
    <subcellularLocation>
        <location evidence="1">Cell membrane</location>
        <topology evidence="1">Multi-pass membrane protein</topology>
    </subcellularLocation>
</comment>
<dbReference type="EMBL" id="PVTV01000001">
    <property type="protein sequence ID" value="PRZ01537.1"/>
    <property type="molecule type" value="Genomic_DNA"/>
</dbReference>
<feature type="transmembrane region" description="Helical" evidence="7">
    <location>
        <begin position="170"/>
        <end position="188"/>
    </location>
</feature>
<dbReference type="InterPro" id="IPR050171">
    <property type="entry name" value="MFS_Transporters"/>
</dbReference>
<evidence type="ECO:0000313" key="9">
    <source>
        <dbReference type="EMBL" id="PRZ01537.1"/>
    </source>
</evidence>
<evidence type="ECO:0000256" key="6">
    <source>
        <dbReference type="ARBA" id="ARBA00023136"/>
    </source>
</evidence>
<accession>A0A2T0XRJ0</accession>
<evidence type="ECO:0000259" key="8">
    <source>
        <dbReference type="PROSITE" id="PS50850"/>
    </source>
</evidence>
<feature type="domain" description="Major facilitator superfamily (MFS) profile" evidence="8">
    <location>
        <begin position="1"/>
        <end position="407"/>
    </location>
</feature>
<evidence type="ECO:0000256" key="3">
    <source>
        <dbReference type="ARBA" id="ARBA00022475"/>
    </source>
</evidence>
<evidence type="ECO:0000256" key="1">
    <source>
        <dbReference type="ARBA" id="ARBA00004651"/>
    </source>
</evidence>
<keyword evidence="3" id="KW-1003">Cell membrane</keyword>
<dbReference type="AlphaFoldDB" id="A0A2T0XRJ0"/>
<comment type="caution">
    <text evidence="9">The sequence shown here is derived from an EMBL/GenBank/DDBJ whole genome shotgun (WGS) entry which is preliminary data.</text>
</comment>
<feature type="transmembrane region" description="Helical" evidence="7">
    <location>
        <begin position="54"/>
        <end position="73"/>
    </location>
</feature>
<keyword evidence="4 7" id="KW-0812">Transmembrane</keyword>
<dbReference type="PANTHER" id="PTHR23517:SF3">
    <property type="entry name" value="INTEGRAL MEMBRANE TRANSPORT PROTEIN"/>
    <property type="match status" value="1"/>
</dbReference>
<dbReference type="PANTHER" id="PTHR23517">
    <property type="entry name" value="RESISTANCE PROTEIN MDTM, PUTATIVE-RELATED-RELATED"/>
    <property type="match status" value="1"/>
</dbReference>
<name>A0A2T0XRJ0_9BURK</name>
<dbReference type="RefSeq" id="WP_259673305.1">
    <property type="nucleotide sequence ID" value="NZ_PVTV01000001.1"/>
</dbReference>
<dbReference type="InterPro" id="IPR011701">
    <property type="entry name" value="MFS"/>
</dbReference>
<dbReference type="Proteomes" id="UP000238308">
    <property type="component" value="Unassembled WGS sequence"/>
</dbReference>
<keyword evidence="10" id="KW-1185">Reference proteome</keyword>
<dbReference type="PROSITE" id="PS50850">
    <property type="entry name" value="MFS"/>
    <property type="match status" value="1"/>
</dbReference>
<evidence type="ECO:0000256" key="7">
    <source>
        <dbReference type="SAM" id="Phobius"/>
    </source>
</evidence>
<feature type="transmembrane region" description="Helical" evidence="7">
    <location>
        <begin position="142"/>
        <end position="164"/>
    </location>
</feature>
<evidence type="ECO:0000256" key="2">
    <source>
        <dbReference type="ARBA" id="ARBA00022448"/>
    </source>
</evidence>
<proteinExistence type="predicted"/>
<dbReference type="Pfam" id="PF07690">
    <property type="entry name" value="MFS_1"/>
    <property type="match status" value="1"/>
</dbReference>
<evidence type="ECO:0000256" key="4">
    <source>
        <dbReference type="ARBA" id="ARBA00022692"/>
    </source>
</evidence>
<evidence type="ECO:0000256" key="5">
    <source>
        <dbReference type="ARBA" id="ARBA00022989"/>
    </source>
</evidence>
<feature type="transmembrane region" description="Helical" evidence="7">
    <location>
        <begin position="307"/>
        <end position="332"/>
    </location>
</feature>
<dbReference type="GO" id="GO:0005886">
    <property type="term" value="C:plasma membrane"/>
    <property type="evidence" value="ECO:0007669"/>
    <property type="project" value="UniProtKB-SubCell"/>
</dbReference>
<dbReference type="Gene3D" id="1.20.1250.20">
    <property type="entry name" value="MFS general substrate transporter like domains"/>
    <property type="match status" value="1"/>
</dbReference>
<feature type="transmembrane region" description="Helical" evidence="7">
    <location>
        <begin position="357"/>
        <end position="378"/>
    </location>
</feature>